<evidence type="ECO:0000256" key="8">
    <source>
        <dbReference type="SAM" id="Phobius"/>
    </source>
</evidence>
<evidence type="ECO:0000313" key="9">
    <source>
        <dbReference type="EMBL" id="QCI59424.1"/>
    </source>
</evidence>
<organism evidence="9 10">
    <name type="scientific">Dysosmobacter welbionis</name>
    <dbReference type="NCBI Taxonomy" id="2093857"/>
    <lineage>
        <taxon>Bacteria</taxon>
        <taxon>Bacillati</taxon>
        <taxon>Bacillota</taxon>
        <taxon>Clostridia</taxon>
        <taxon>Eubacteriales</taxon>
        <taxon>Oscillospiraceae</taxon>
        <taxon>Dysosmobacter</taxon>
    </lineage>
</organism>
<feature type="transmembrane region" description="Helical" evidence="8">
    <location>
        <begin position="12"/>
        <end position="32"/>
    </location>
</feature>
<dbReference type="KEGG" id="obj:EIO64_09550"/>
<evidence type="ECO:0000256" key="4">
    <source>
        <dbReference type="ARBA" id="ARBA00022519"/>
    </source>
</evidence>
<dbReference type="GO" id="GO:0022857">
    <property type="term" value="F:transmembrane transporter activity"/>
    <property type="evidence" value="ECO:0007669"/>
    <property type="project" value="InterPro"/>
</dbReference>
<keyword evidence="2" id="KW-0813">Transport</keyword>
<feature type="transmembrane region" description="Helical" evidence="8">
    <location>
        <begin position="222"/>
        <end position="246"/>
    </location>
</feature>
<sequence>MKKKNSGKELLQKLGTLMALALLVLIFCVMMPDKFPRISNIMNIFKQASINCLIASGMLCALITAGIDLSVGSNCVLCTCTIGVLVQNFGITSMPLLIIAGLAVSTFAGFVNGILLTRLDLPHPFVSTLGMKNVLWGLALVITGSKSIAFTNTGVDNLMWIGGGSLFKTETFPGIPFSFILVLIVFGIFHVFLTRSALGRQIYCVGGNPEAARLSGIPSKNVLTFVYSLSGFMAGMAGVVSVGRLASANGNAGSTYDTDAIAACIIGGASFTGGKGTIWGTLIGALLMAVIRNGLNLMGASNDIQYIVIGAVIILAVTIDVFRNKAEARARKMAAQ</sequence>
<feature type="transmembrane region" description="Helical" evidence="8">
    <location>
        <begin position="96"/>
        <end position="115"/>
    </location>
</feature>
<protein>
    <submittedName>
        <fullName evidence="9">ABC transporter permease</fullName>
    </submittedName>
</protein>
<feature type="transmembrane region" description="Helical" evidence="8">
    <location>
        <begin position="304"/>
        <end position="322"/>
    </location>
</feature>
<dbReference type="CDD" id="cd06579">
    <property type="entry name" value="TM_PBP1_transp_AraH_like"/>
    <property type="match status" value="1"/>
</dbReference>
<evidence type="ECO:0000256" key="2">
    <source>
        <dbReference type="ARBA" id="ARBA00022448"/>
    </source>
</evidence>
<dbReference type="Pfam" id="PF02653">
    <property type="entry name" value="BPD_transp_2"/>
    <property type="match status" value="1"/>
</dbReference>
<keyword evidence="10" id="KW-1185">Reference proteome</keyword>
<keyword evidence="5 8" id="KW-0812">Transmembrane</keyword>
<dbReference type="InterPro" id="IPR001851">
    <property type="entry name" value="ABC_transp_permease"/>
</dbReference>
<feature type="transmembrane region" description="Helical" evidence="8">
    <location>
        <begin position="135"/>
        <end position="155"/>
    </location>
</feature>
<dbReference type="Proteomes" id="UP000298642">
    <property type="component" value="Chromosome"/>
</dbReference>
<dbReference type="GO" id="GO:0005886">
    <property type="term" value="C:plasma membrane"/>
    <property type="evidence" value="ECO:0007669"/>
    <property type="project" value="UniProtKB-SubCell"/>
</dbReference>
<evidence type="ECO:0000256" key="5">
    <source>
        <dbReference type="ARBA" id="ARBA00022692"/>
    </source>
</evidence>
<proteinExistence type="predicted"/>
<dbReference type="AlphaFoldDB" id="A0A4D7AII7"/>
<evidence type="ECO:0000256" key="1">
    <source>
        <dbReference type="ARBA" id="ARBA00004651"/>
    </source>
</evidence>
<keyword evidence="4" id="KW-0997">Cell inner membrane</keyword>
<evidence type="ECO:0000313" key="10">
    <source>
        <dbReference type="Proteomes" id="UP000298642"/>
    </source>
</evidence>
<dbReference type="RefSeq" id="WP_021748978.1">
    <property type="nucleotide sequence ID" value="NZ_CP034413.3"/>
</dbReference>
<feature type="transmembrane region" description="Helical" evidence="8">
    <location>
        <begin position="175"/>
        <end position="193"/>
    </location>
</feature>
<gene>
    <name evidence="9" type="ORF">EIO64_09550</name>
</gene>
<evidence type="ECO:0000256" key="3">
    <source>
        <dbReference type="ARBA" id="ARBA00022475"/>
    </source>
</evidence>
<accession>A0A4D7AII7</accession>
<comment type="subcellular location">
    <subcellularLocation>
        <location evidence="1">Cell membrane</location>
        <topology evidence="1">Multi-pass membrane protein</topology>
    </subcellularLocation>
</comment>
<keyword evidence="6 8" id="KW-1133">Transmembrane helix</keyword>
<keyword evidence="7 8" id="KW-0472">Membrane</keyword>
<dbReference type="PANTHER" id="PTHR32196">
    <property type="entry name" value="ABC TRANSPORTER PERMEASE PROTEIN YPHD-RELATED-RELATED"/>
    <property type="match status" value="1"/>
</dbReference>
<evidence type="ECO:0000256" key="7">
    <source>
        <dbReference type="ARBA" id="ARBA00023136"/>
    </source>
</evidence>
<dbReference type="PANTHER" id="PTHR32196:SF21">
    <property type="entry name" value="ABC TRANSPORTER PERMEASE PROTEIN YPHD-RELATED"/>
    <property type="match status" value="1"/>
</dbReference>
<name>A0A4D7AII7_9FIRM</name>
<feature type="transmembrane region" description="Helical" evidence="8">
    <location>
        <begin position="44"/>
        <end position="64"/>
    </location>
</feature>
<keyword evidence="3" id="KW-1003">Cell membrane</keyword>
<reference evidence="10" key="1">
    <citation type="submission" date="2018-12" db="EMBL/GenBank/DDBJ databases">
        <title>Dusodibacter welbiota gen. nov., sp. nov., isolated from human faeces and emended description of the Oscillibacter genus.</title>
        <authorList>
            <person name="Le Roy T."/>
            <person name="Van der Smissen P."/>
            <person name="Delzenne N."/>
            <person name="Muccioli G."/>
            <person name="Collet J.F."/>
            <person name="Cani P.D."/>
        </authorList>
    </citation>
    <scope>NUCLEOTIDE SEQUENCE [LARGE SCALE GENOMIC DNA]</scope>
    <source>
        <strain evidence="10">J115</strain>
    </source>
</reference>
<evidence type="ECO:0000256" key="6">
    <source>
        <dbReference type="ARBA" id="ARBA00022989"/>
    </source>
</evidence>
<dbReference type="EMBL" id="CP034413">
    <property type="protein sequence ID" value="QCI59424.1"/>
    <property type="molecule type" value="Genomic_DNA"/>
</dbReference>
<dbReference type="GeneID" id="89520757"/>